<dbReference type="PANTHER" id="PTHR28180:SF2">
    <property type="entry name" value="PEROXISOMAL PROTEIN 2"/>
    <property type="match status" value="1"/>
</dbReference>
<reference evidence="1 2" key="1">
    <citation type="journal article" date="2018" name="MBio">
        <title>Comparative Genomics Reveals the Core Gene Toolbox for the Fungus-Insect Symbiosis.</title>
        <authorList>
            <person name="Wang Y."/>
            <person name="Stata M."/>
            <person name="Wang W."/>
            <person name="Stajich J.E."/>
            <person name="White M.M."/>
            <person name="Moncalvo J.M."/>
        </authorList>
    </citation>
    <scope>NUCLEOTIDE SEQUENCE [LARGE SCALE GENOMIC DNA]</scope>
    <source>
        <strain evidence="1 2">SWE-8-4</strain>
    </source>
</reference>
<evidence type="ECO:0000313" key="2">
    <source>
        <dbReference type="Proteomes" id="UP000245383"/>
    </source>
</evidence>
<dbReference type="AlphaFoldDB" id="A0A2T9YU53"/>
<protein>
    <recommendedName>
        <fullName evidence="3">Carboxymuconolactone decarboxylase-like domain-containing protein</fullName>
    </recommendedName>
</protein>
<name>A0A2T9YU53_9FUNG</name>
<sequence length="223" mass="24823">MLNTRDILELKSLGKGLDTDTTFLVAINAFAAASQIEKINILVQKRMIELFCFDSISEQVLFAEKARESLLKSLSIIGTPKALNAIDAVCTGVGKKVKDAISSKPLRGDEIKDYDKMFLRGKALFDELYDKQGKFKLILIYYSFKNYPDVTNLVLTDFYGKLMAEERILNRIDTELCFIGALVPLNVPLQLKSHTLGAARFGASELAINAALKIAKLIVTKHM</sequence>
<dbReference type="Gene3D" id="1.20.1290.10">
    <property type="entry name" value="AhpD-like"/>
    <property type="match status" value="1"/>
</dbReference>
<evidence type="ECO:0008006" key="3">
    <source>
        <dbReference type="Google" id="ProtNLM"/>
    </source>
</evidence>
<dbReference type="Proteomes" id="UP000245383">
    <property type="component" value="Unassembled WGS sequence"/>
</dbReference>
<dbReference type="InterPro" id="IPR052999">
    <property type="entry name" value="PTS1_Protein"/>
</dbReference>
<organism evidence="1 2">
    <name type="scientific">Smittium simulii</name>
    <dbReference type="NCBI Taxonomy" id="133385"/>
    <lineage>
        <taxon>Eukaryota</taxon>
        <taxon>Fungi</taxon>
        <taxon>Fungi incertae sedis</taxon>
        <taxon>Zoopagomycota</taxon>
        <taxon>Kickxellomycotina</taxon>
        <taxon>Harpellomycetes</taxon>
        <taxon>Harpellales</taxon>
        <taxon>Legeriomycetaceae</taxon>
        <taxon>Smittium</taxon>
    </lineage>
</organism>
<comment type="caution">
    <text evidence="1">The sequence shown here is derived from an EMBL/GenBank/DDBJ whole genome shotgun (WGS) entry which is preliminary data.</text>
</comment>
<proteinExistence type="predicted"/>
<dbReference type="EMBL" id="MBFR01000045">
    <property type="protein sequence ID" value="PVU95858.1"/>
    <property type="molecule type" value="Genomic_DNA"/>
</dbReference>
<dbReference type="PANTHER" id="PTHR28180">
    <property type="entry name" value="CONSERVED MITOCHONDRIAL PROTEIN-RELATED"/>
    <property type="match status" value="1"/>
</dbReference>
<dbReference type="STRING" id="133385.A0A2T9YU53"/>
<gene>
    <name evidence="1" type="ORF">BB561_001563</name>
</gene>
<dbReference type="OrthoDB" id="5537330at2759"/>
<dbReference type="SUPFAM" id="SSF69118">
    <property type="entry name" value="AhpD-like"/>
    <property type="match status" value="1"/>
</dbReference>
<evidence type="ECO:0000313" key="1">
    <source>
        <dbReference type="EMBL" id="PVU95858.1"/>
    </source>
</evidence>
<dbReference type="InterPro" id="IPR029032">
    <property type="entry name" value="AhpD-like"/>
</dbReference>
<keyword evidence="2" id="KW-1185">Reference proteome</keyword>
<accession>A0A2T9YU53</accession>